<evidence type="ECO:0000313" key="4">
    <source>
        <dbReference type="EMBL" id="AAZ98477.1"/>
    </source>
</evidence>
<protein>
    <recommendedName>
        <fullName evidence="3">N-acetyltransferase domain-containing protein</fullName>
    </recommendedName>
</protein>
<evidence type="ECO:0000256" key="1">
    <source>
        <dbReference type="ARBA" id="ARBA00022679"/>
    </source>
</evidence>
<dbReference type="KEGG" id="tbd:Tbd_2524"/>
<dbReference type="PANTHER" id="PTHR43877">
    <property type="entry name" value="AMINOALKYLPHOSPHONATE N-ACETYLTRANSFERASE-RELATED-RELATED"/>
    <property type="match status" value="1"/>
</dbReference>
<proteinExistence type="predicted"/>
<dbReference type="PANTHER" id="PTHR43877:SF1">
    <property type="entry name" value="ACETYLTRANSFERASE"/>
    <property type="match status" value="1"/>
</dbReference>
<dbReference type="HOGENOM" id="CLU_013985_18_4_4"/>
<reference evidence="4 5" key="1">
    <citation type="journal article" date="2006" name="J. Bacteriol.">
        <title>The genome sequence of the obligately chemolithoautotrophic, facultatively anaerobic bacterium Thiobacillus denitrificans.</title>
        <authorList>
            <person name="Beller H.R."/>
            <person name="Chain P.S."/>
            <person name="Letain T.E."/>
            <person name="Chakicherla A."/>
            <person name="Larimer F.W."/>
            <person name="Richardson P.M."/>
            <person name="Coleman M.A."/>
            <person name="Wood A.P."/>
            <person name="Kelly D.P."/>
        </authorList>
    </citation>
    <scope>NUCLEOTIDE SEQUENCE [LARGE SCALE GENOMIC DNA]</scope>
    <source>
        <strain evidence="4 5">ATCC 25259</strain>
    </source>
</reference>
<feature type="domain" description="N-acetyltransferase" evidence="3">
    <location>
        <begin position="6"/>
        <end position="167"/>
    </location>
</feature>
<organism evidence="4 5">
    <name type="scientific">Thiobacillus denitrificans (strain ATCC 25259 / T1)</name>
    <dbReference type="NCBI Taxonomy" id="292415"/>
    <lineage>
        <taxon>Bacteria</taxon>
        <taxon>Pseudomonadati</taxon>
        <taxon>Pseudomonadota</taxon>
        <taxon>Betaproteobacteria</taxon>
        <taxon>Nitrosomonadales</taxon>
        <taxon>Thiobacillaceae</taxon>
        <taxon>Thiobacillus</taxon>
    </lineage>
</organism>
<keyword evidence="5" id="KW-1185">Reference proteome</keyword>
<dbReference type="OrthoDB" id="9799601at2"/>
<evidence type="ECO:0000259" key="3">
    <source>
        <dbReference type="PROSITE" id="PS51186"/>
    </source>
</evidence>
<dbReference type="InterPro" id="IPR050832">
    <property type="entry name" value="Bact_Acetyltransf"/>
</dbReference>
<dbReference type="Proteomes" id="UP000008291">
    <property type="component" value="Chromosome"/>
</dbReference>
<dbReference type="eggNOG" id="COG0456">
    <property type="taxonomic scope" value="Bacteria"/>
</dbReference>
<dbReference type="PROSITE" id="PS51186">
    <property type="entry name" value="GNAT"/>
    <property type="match status" value="1"/>
</dbReference>
<keyword evidence="2" id="KW-0012">Acyltransferase</keyword>
<dbReference type="Gene3D" id="3.40.630.30">
    <property type="match status" value="1"/>
</dbReference>
<dbReference type="GO" id="GO:0016747">
    <property type="term" value="F:acyltransferase activity, transferring groups other than amino-acyl groups"/>
    <property type="evidence" value="ECO:0007669"/>
    <property type="project" value="InterPro"/>
</dbReference>
<dbReference type="InterPro" id="IPR016181">
    <property type="entry name" value="Acyl_CoA_acyltransferase"/>
</dbReference>
<evidence type="ECO:0000313" key="5">
    <source>
        <dbReference type="Proteomes" id="UP000008291"/>
    </source>
</evidence>
<dbReference type="STRING" id="292415.Tbd_2524"/>
<keyword evidence="1" id="KW-0808">Transferase</keyword>
<dbReference type="SUPFAM" id="SSF55729">
    <property type="entry name" value="Acyl-CoA N-acyltransferases (Nat)"/>
    <property type="match status" value="1"/>
</dbReference>
<sequence>MSKTPFEVSRLAEADVDAVQSLARTVWQATYPALISQAQIDTMLAARYAAPSVREQLESPRDAWWVARQDGRVVAFAHAQATPPDCKLDKLYVDPTRQRSGIGAALMDTVVAWARTQQATRLWLQVNRGNAQAIRAYEKYGFRIVEARVFDIGQGFVMDDYILEKAL</sequence>
<dbReference type="Pfam" id="PF00583">
    <property type="entry name" value="Acetyltransf_1"/>
    <property type="match status" value="1"/>
</dbReference>
<dbReference type="RefSeq" id="WP_011313036.1">
    <property type="nucleotide sequence ID" value="NC_007404.1"/>
</dbReference>
<dbReference type="InterPro" id="IPR000182">
    <property type="entry name" value="GNAT_dom"/>
</dbReference>
<accession>Q3SFX9</accession>
<gene>
    <name evidence="4" type="ordered locus">Tbd_2524</name>
</gene>
<evidence type="ECO:0000256" key="2">
    <source>
        <dbReference type="ARBA" id="ARBA00023315"/>
    </source>
</evidence>
<dbReference type="EMBL" id="CP000116">
    <property type="protein sequence ID" value="AAZ98477.1"/>
    <property type="molecule type" value="Genomic_DNA"/>
</dbReference>
<name>Q3SFX9_THIDA</name>
<dbReference type="AlphaFoldDB" id="Q3SFX9"/>
<dbReference type="CDD" id="cd04301">
    <property type="entry name" value="NAT_SF"/>
    <property type="match status" value="1"/>
</dbReference>